<accession>K4KEC5</accession>
<dbReference type="CDD" id="cd00609">
    <property type="entry name" value="AAT_like"/>
    <property type="match status" value="1"/>
</dbReference>
<dbReference type="InterPro" id="IPR015422">
    <property type="entry name" value="PyrdxlP-dep_Trfase_small"/>
</dbReference>
<dbReference type="GO" id="GO:0003677">
    <property type="term" value="F:DNA binding"/>
    <property type="evidence" value="ECO:0007669"/>
    <property type="project" value="UniProtKB-KW"/>
</dbReference>
<dbReference type="Pfam" id="PF00392">
    <property type="entry name" value="GntR"/>
    <property type="match status" value="1"/>
</dbReference>
<evidence type="ECO:0000256" key="3">
    <source>
        <dbReference type="ARBA" id="ARBA00023015"/>
    </source>
</evidence>
<evidence type="ECO:0000313" key="8">
    <source>
        <dbReference type="Proteomes" id="UP000000466"/>
    </source>
</evidence>
<dbReference type="PANTHER" id="PTHR46577:SF2">
    <property type="entry name" value="TRANSCRIPTIONAL REGULATORY PROTEIN"/>
    <property type="match status" value="1"/>
</dbReference>
<dbReference type="GO" id="GO:0003700">
    <property type="term" value="F:DNA-binding transcription factor activity"/>
    <property type="evidence" value="ECO:0007669"/>
    <property type="project" value="InterPro"/>
</dbReference>
<dbReference type="OrthoDB" id="9804020at2"/>
<dbReference type="InterPro" id="IPR004839">
    <property type="entry name" value="Aminotransferase_I/II_large"/>
</dbReference>
<dbReference type="PANTHER" id="PTHR46577">
    <property type="entry name" value="HTH-TYPE TRANSCRIPTIONAL REGULATORY PROTEIN GABR"/>
    <property type="match status" value="1"/>
</dbReference>
<dbReference type="SUPFAM" id="SSF53383">
    <property type="entry name" value="PLP-dependent transferases"/>
    <property type="match status" value="1"/>
</dbReference>
<dbReference type="InterPro" id="IPR015424">
    <property type="entry name" value="PyrdxlP-dep_Trfase"/>
</dbReference>
<evidence type="ECO:0000313" key="7">
    <source>
        <dbReference type="EMBL" id="AFU97261.1"/>
    </source>
</evidence>
<dbReference type="InterPro" id="IPR036388">
    <property type="entry name" value="WH-like_DNA-bd_sf"/>
</dbReference>
<dbReference type="Pfam" id="PF00155">
    <property type="entry name" value="Aminotran_1_2"/>
    <property type="match status" value="1"/>
</dbReference>
<dbReference type="AlphaFoldDB" id="K4KEC5"/>
<sequence>MQYKRLANNLQRQIQQGQLTAGDKLPALRSLAQQHQVSMTTAVNCYQWLEAGGWIQAVPQSGFYVKGAPQTSNPPAPLPFTAVAVKANRAVEIPGLPLGPLGISRLAPELLPTQALQRAMKRALQRLGNGLHDYPPRAGAAALREALAQHLRHYQLYPEADDLHITHGCLDAVRQALEVCTRPGDTVAISSPCFNGLLELLASLDRQVLEIPGTREGVDLIQLEQHLAAGDVQACLLSSSHLNPQGICLSVNQKQQLATMAARYQIPMIEDDIYLELDTRPDAAIPAKHFDRDGWILWCGSVSKSLGASLRLGWCWPGRFAPQWRERQSHQHYGVNLHAQLALADLINTGDYSRHLNRLKPTLASQLRQYRQVISQHLPQARISDPTGGCVLWVQVPGLDSQLLAERAYAQHIDLRPGELFSSRGFYRDCFRINAGFPLVDNDGKETDAARQLRTVLALV</sequence>
<keyword evidence="7" id="KW-0032">Aminotransferase</keyword>
<keyword evidence="2" id="KW-0663">Pyridoxal phosphate</keyword>
<keyword evidence="7" id="KW-0808">Transferase</keyword>
<name>K4KEC5_SIMAS</name>
<dbReference type="HOGENOM" id="CLU_017584_0_0_6"/>
<dbReference type="SUPFAM" id="SSF46785">
    <property type="entry name" value="Winged helix' DNA-binding domain"/>
    <property type="match status" value="1"/>
</dbReference>
<dbReference type="GO" id="GO:0008483">
    <property type="term" value="F:transaminase activity"/>
    <property type="evidence" value="ECO:0007669"/>
    <property type="project" value="UniProtKB-KW"/>
</dbReference>
<organism evidence="7 8">
    <name type="scientific">Simiduia agarivorans (strain DSM 21679 / JCM 13881 / BCRC 17597 / SA1)</name>
    <dbReference type="NCBI Taxonomy" id="1117647"/>
    <lineage>
        <taxon>Bacteria</taxon>
        <taxon>Pseudomonadati</taxon>
        <taxon>Pseudomonadota</taxon>
        <taxon>Gammaproteobacteria</taxon>
        <taxon>Cellvibrionales</taxon>
        <taxon>Cellvibrionaceae</taxon>
        <taxon>Simiduia</taxon>
    </lineage>
</organism>
<dbReference type="EMBL" id="CP003746">
    <property type="protein sequence ID" value="AFU97261.1"/>
    <property type="molecule type" value="Genomic_DNA"/>
</dbReference>
<keyword evidence="5" id="KW-0804">Transcription</keyword>
<dbReference type="SMART" id="SM00345">
    <property type="entry name" value="HTH_GNTR"/>
    <property type="match status" value="1"/>
</dbReference>
<protein>
    <submittedName>
        <fullName evidence="7">Aminotransferase</fullName>
    </submittedName>
</protein>
<dbReference type="eggNOG" id="COG1167">
    <property type="taxonomic scope" value="Bacteria"/>
</dbReference>
<keyword evidence="8" id="KW-1185">Reference proteome</keyword>
<keyword evidence="4" id="KW-0238">DNA-binding</keyword>
<dbReference type="KEGG" id="saga:M5M_00110"/>
<dbReference type="Gene3D" id="3.90.1150.10">
    <property type="entry name" value="Aspartate Aminotransferase, domain 1"/>
    <property type="match status" value="1"/>
</dbReference>
<dbReference type="InterPro" id="IPR051446">
    <property type="entry name" value="HTH_trans_reg/aminotransferase"/>
</dbReference>
<gene>
    <name evidence="7" type="ordered locus">M5M_00110</name>
</gene>
<reference evidence="7 8" key="1">
    <citation type="journal article" date="2013" name="Genome Announc.">
        <title>Complete genome sequence of Simiduia agarivorans SA1(T), a marine bacterium able to degrade a variety of polysaccharides.</title>
        <authorList>
            <person name="Lin S.Y."/>
            <person name="Shieh W.Y."/>
            <person name="Chen J.S."/>
            <person name="Tang S.L."/>
        </authorList>
    </citation>
    <scope>NUCLEOTIDE SEQUENCE [LARGE SCALE GENOMIC DNA]</scope>
    <source>
        <strain evidence="8">DSM 21679 / JCM 13881 / BCRC 17597 / SA1</strain>
    </source>
</reference>
<dbReference type="Proteomes" id="UP000000466">
    <property type="component" value="Chromosome"/>
</dbReference>
<comment type="similarity">
    <text evidence="1">In the C-terminal section; belongs to the class-I pyridoxal-phosphate-dependent aminotransferase family.</text>
</comment>
<dbReference type="InterPro" id="IPR000524">
    <property type="entry name" value="Tscrpt_reg_HTH_GntR"/>
</dbReference>
<dbReference type="InterPro" id="IPR036390">
    <property type="entry name" value="WH_DNA-bd_sf"/>
</dbReference>
<dbReference type="Gene3D" id="3.40.640.10">
    <property type="entry name" value="Type I PLP-dependent aspartate aminotransferase-like (Major domain)"/>
    <property type="match status" value="1"/>
</dbReference>
<evidence type="ECO:0000256" key="2">
    <source>
        <dbReference type="ARBA" id="ARBA00022898"/>
    </source>
</evidence>
<evidence type="ECO:0000256" key="5">
    <source>
        <dbReference type="ARBA" id="ARBA00023163"/>
    </source>
</evidence>
<proteinExistence type="inferred from homology"/>
<feature type="domain" description="HTH gntR-type" evidence="6">
    <location>
        <begin position="1"/>
        <end position="68"/>
    </location>
</feature>
<evidence type="ECO:0000256" key="4">
    <source>
        <dbReference type="ARBA" id="ARBA00023125"/>
    </source>
</evidence>
<evidence type="ECO:0000256" key="1">
    <source>
        <dbReference type="ARBA" id="ARBA00005384"/>
    </source>
</evidence>
<keyword evidence="3" id="KW-0805">Transcription regulation</keyword>
<dbReference type="STRING" id="1117647.M5M_00110"/>
<dbReference type="RefSeq" id="WP_015045434.1">
    <property type="nucleotide sequence ID" value="NC_018868.3"/>
</dbReference>
<dbReference type="GO" id="GO:0030170">
    <property type="term" value="F:pyridoxal phosphate binding"/>
    <property type="evidence" value="ECO:0007669"/>
    <property type="project" value="InterPro"/>
</dbReference>
<dbReference type="InterPro" id="IPR015421">
    <property type="entry name" value="PyrdxlP-dep_Trfase_major"/>
</dbReference>
<dbReference type="PROSITE" id="PS50949">
    <property type="entry name" value="HTH_GNTR"/>
    <property type="match status" value="1"/>
</dbReference>
<dbReference type="Gene3D" id="1.10.10.10">
    <property type="entry name" value="Winged helix-like DNA-binding domain superfamily/Winged helix DNA-binding domain"/>
    <property type="match status" value="1"/>
</dbReference>
<dbReference type="CDD" id="cd07377">
    <property type="entry name" value="WHTH_GntR"/>
    <property type="match status" value="1"/>
</dbReference>
<evidence type="ECO:0000259" key="6">
    <source>
        <dbReference type="PROSITE" id="PS50949"/>
    </source>
</evidence>